<reference evidence="1 2" key="1">
    <citation type="submission" date="2020-05" db="EMBL/GenBank/DDBJ databases">
        <authorList>
            <person name="Niu N."/>
        </authorList>
    </citation>
    <scope>NUCLEOTIDE SEQUENCE [LARGE SCALE GENOMIC DNA]</scope>
    <source>
        <strain evidence="1 2">3340-03</strain>
    </source>
</reference>
<comment type="caution">
    <text evidence="1">The sequence shown here is derived from an EMBL/GenBank/DDBJ whole genome shotgun (WGS) entry which is preliminary data.</text>
</comment>
<dbReference type="EMBL" id="JABGBN010000009">
    <property type="protein sequence ID" value="NOL52377.1"/>
    <property type="molecule type" value="Genomic_DNA"/>
</dbReference>
<name>A0A849PBV2_9BURK</name>
<dbReference type="Proteomes" id="UP000537862">
    <property type="component" value="Unassembled WGS sequence"/>
</dbReference>
<protein>
    <submittedName>
        <fullName evidence="1">Uncharacterized protein</fullName>
    </submittedName>
</protein>
<sequence>MQKEYAELQLEEALGNVIEEIWEKSKSTHSDNDGEWKVGLDGENPKKSVRLYMPLSKLIRHLNKLGSELIKLKGLPPQYRLQSFDGLCKELNSALINHRIGNFTEASNVGT</sequence>
<accession>A0A849PBV2</accession>
<gene>
    <name evidence="1" type="ORF">HKX39_09395</name>
</gene>
<evidence type="ECO:0000313" key="2">
    <source>
        <dbReference type="Proteomes" id="UP000537862"/>
    </source>
</evidence>
<organism evidence="1 2">
    <name type="scientific">Pelistega suis</name>
    <dbReference type="NCBI Taxonomy" id="1631957"/>
    <lineage>
        <taxon>Bacteria</taxon>
        <taxon>Pseudomonadati</taxon>
        <taxon>Pseudomonadota</taxon>
        <taxon>Betaproteobacteria</taxon>
        <taxon>Burkholderiales</taxon>
        <taxon>Alcaligenaceae</taxon>
        <taxon>Pelistega</taxon>
    </lineage>
</organism>
<dbReference type="RefSeq" id="WP_171681070.1">
    <property type="nucleotide sequence ID" value="NZ_JABGBN010000009.1"/>
</dbReference>
<proteinExistence type="predicted"/>
<evidence type="ECO:0000313" key="1">
    <source>
        <dbReference type="EMBL" id="NOL52377.1"/>
    </source>
</evidence>
<dbReference type="AlphaFoldDB" id="A0A849PBV2"/>
<keyword evidence="2" id="KW-1185">Reference proteome</keyword>